<keyword evidence="5" id="KW-1185">Reference proteome</keyword>
<dbReference type="RefSeq" id="WP_250140875.1">
    <property type="nucleotide sequence ID" value="NZ_JALIQP010000003.1"/>
</dbReference>
<dbReference type="InterPro" id="IPR006179">
    <property type="entry name" value="5_nucleotidase/apyrase"/>
</dbReference>
<dbReference type="Gene3D" id="3.60.21.10">
    <property type="match status" value="1"/>
</dbReference>
<evidence type="ECO:0000256" key="1">
    <source>
        <dbReference type="ARBA" id="ARBA00022729"/>
    </source>
</evidence>
<feature type="domain" description="5'-Nucleotidase C-terminal" evidence="3">
    <location>
        <begin position="269"/>
        <end position="384"/>
    </location>
</feature>
<evidence type="ECO:0000313" key="5">
    <source>
        <dbReference type="Proteomes" id="UP001595898"/>
    </source>
</evidence>
<dbReference type="InterPro" id="IPR008334">
    <property type="entry name" value="5'-Nucleotdase_C"/>
</dbReference>
<dbReference type="SUPFAM" id="SSF56300">
    <property type="entry name" value="Metallo-dependent phosphatases"/>
    <property type="match status" value="1"/>
</dbReference>
<dbReference type="PRINTS" id="PR01607">
    <property type="entry name" value="APYRASEFAMLY"/>
</dbReference>
<keyword evidence="1" id="KW-0732">Signal</keyword>
<dbReference type="Pfam" id="PF00149">
    <property type="entry name" value="Metallophos"/>
    <property type="match status" value="1"/>
</dbReference>
<dbReference type="InterPro" id="IPR004843">
    <property type="entry name" value="Calcineurin-like_PHP"/>
</dbReference>
<dbReference type="PROSITE" id="PS00786">
    <property type="entry name" value="5_NUCLEOTIDASE_2"/>
    <property type="match status" value="1"/>
</dbReference>
<dbReference type="PANTHER" id="PTHR11575:SF24">
    <property type="entry name" value="5'-NUCLEOTIDASE"/>
    <property type="match status" value="1"/>
</dbReference>
<dbReference type="Proteomes" id="UP001595898">
    <property type="component" value="Unassembled WGS sequence"/>
</dbReference>
<dbReference type="InterPro" id="IPR036907">
    <property type="entry name" value="5'-Nucleotdase_C_sf"/>
</dbReference>
<gene>
    <name evidence="4" type="ORF">ACFO5R_19590</name>
</gene>
<comment type="caution">
    <text evidence="4">The sequence shown here is derived from an EMBL/GenBank/DDBJ whole genome shotgun (WGS) entry which is preliminary data.</text>
</comment>
<dbReference type="AlphaFoldDB" id="A0ABD5PUL4"/>
<dbReference type="InterPro" id="IPR029052">
    <property type="entry name" value="Metallo-depent_PP-like"/>
</dbReference>
<protein>
    <submittedName>
        <fullName evidence="4">5'-nucleotidase C-terminal domain-containing protein</fullName>
    </submittedName>
</protein>
<dbReference type="SUPFAM" id="SSF55816">
    <property type="entry name" value="5'-nucleotidase (syn. UDP-sugar hydrolase), C-terminal domain"/>
    <property type="match status" value="1"/>
</dbReference>
<accession>A0ABD5PUL4</accession>
<dbReference type="InterPro" id="IPR006146">
    <property type="entry name" value="5'-Nucleotdase_CS"/>
</dbReference>
<evidence type="ECO:0000259" key="3">
    <source>
        <dbReference type="Pfam" id="PF02872"/>
    </source>
</evidence>
<reference evidence="4 5" key="1">
    <citation type="journal article" date="2019" name="Int. J. Syst. Evol. Microbiol.">
        <title>The Global Catalogue of Microorganisms (GCM) 10K type strain sequencing project: providing services to taxonomists for standard genome sequencing and annotation.</title>
        <authorList>
            <consortium name="The Broad Institute Genomics Platform"/>
            <consortium name="The Broad Institute Genome Sequencing Center for Infectious Disease"/>
            <person name="Wu L."/>
            <person name="Ma J."/>
        </authorList>
    </citation>
    <scope>NUCLEOTIDE SEQUENCE [LARGE SCALE GENOMIC DNA]</scope>
    <source>
        <strain evidence="4 5">WLHS5</strain>
    </source>
</reference>
<evidence type="ECO:0000259" key="2">
    <source>
        <dbReference type="Pfam" id="PF00149"/>
    </source>
</evidence>
<feature type="domain" description="Calcineurin-like phosphoesterase" evidence="2">
    <location>
        <begin position="5"/>
        <end position="198"/>
    </location>
</feature>
<dbReference type="Pfam" id="PF02872">
    <property type="entry name" value="5_nucleotid_C"/>
    <property type="match status" value="1"/>
</dbReference>
<dbReference type="PANTHER" id="PTHR11575">
    <property type="entry name" value="5'-NUCLEOTIDASE-RELATED"/>
    <property type="match status" value="1"/>
</dbReference>
<name>A0ABD5PUL4_9EURY</name>
<evidence type="ECO:0000313" key="4">
    <source>
        <dbReference type="EMBL" id="MFC4544133.1"/>
    </source>
</evidence>
<dbReference type="Gene3D" id="3.90.780.10">
    <property type="entry name" value="5'-Nucleotidase, C-terminal domain"/>
    <property type="match status" value="1"/>
</dbReference>
<proteinExistence type="predicted"/>
<organism evidence="4 5">
    <name type="scientific">Halosolutus amylolyticus</name>
    <dbReference type="NCBI Taxonomy" id="2932267"/>
    <lineage>
        <taxon>Archaea</taxon>
        <taxon>Methanobacteriati</taxon>
        <taxon>Methanobacteriota</taxon>
        <taxon>Stenosarchaea group</taxon>
        <taxon>Halobacteria</taxon>
        <taxon>Halobacteriales</taxon>
        <taxon>Natrialbaceae</taxon>
        <taxon>Halosolutus</taxon>
    </lineage>
</organism>
<dbReference type="EMBL" id="JBHSFA010000011">
    <property type="protein sequence ID" value="MFC4544133.1"/>
    <property type="molecule type" value="Genomic_DNA"/>
</dbReference>
<sequence length="425" mass="45291">MTTPRLVHVADLETIYDDPERVGRLAGAIRDRRDDRTLVVGSGDTTALGALAFVSDEGFELARPLYETIAPDADTLGNHEFDYGVDRASAWARTTPGRHLLGNVEGLPDDPTSPSAVFEVAGTRVGLVGVTDPRTDDISGLDLDATFTDPVRTVRDASDRLRSRGCEWIVVLSHCGSLDATIAAETDADIVLGGHDHERVCERIEGTVVARTEGGQAGTFQIVRLADSPAVEARTIESAPSHDGIESSYRERYEATGLADSVTTLSAPIDRGTTARTVARAYRERGTAAVGLVPRGSVRDGLPERVTRGDVIGVVPFGSVLHVHRVAGQTLEAIADRCRDRDDGTPGTIVMDCPSWSTDGDALVDGDPIDPGGSYRVACMSYLTEVNLLPELDSETLAEDWGPQHEHVLAYLANGGSVADLAGVR</sequence>